<evidence type="ECO:0000256" key="1">
    <source>
        <dbReference type="ARBA" id="ARBA00007734"/>
    </source>
</evidence>
<evidence type="ECO:0000256" key="3">
    <source>
        <dbReference type="SAM" id="MobiDB-lite"/>
    </source>
</evidence>
<keyword evidence="6" id="KW-1185">Reference proteome</keyword>
<sequence length="332" mass="35147">MLEPVARPLRFGHRRRGVRGPLALCLVLAAALTPIIAPRASSTARAPMAPDAADLTPFAQSAPPPIGPVASLVRWPAISPAISPAMADLLVLDRGAFQPIDAASLLFSRGDGDLDRLIATAAAANDLPPDFFLRLLRQESGLNPYAVSPVGAQGIAQFMPGTAAERGLRNPFDPVEAIPKSAELLREHRARFGNLGLAAAAYNAGPQRVRGWLDGRSGMPAETRDYVIRITGRPLEEWALQSGRSLPGTALAFLAPRSLGTAWAGRADPLLRPASLLGTEPVLRDGPVPSTARSARTRSQRPSARSPQPRSEQALCAVLNGEGRTCLVQAVY</sequence>
<evidence type="ECO:0000313" key="6">
    <source>
        <dbReference type="Proteomes" id="UP000029492"/>
    </source>
</evidence>
<dbReference type="AlphaFoldDB" id="A0A089P4U8"/>
<dbReference type="InterPro" id="IPR023346">
    <property type="entry name" value="Lysozyme-like_dom_sf"/>
</dbReference>
<feature type="region of interest" description="Disordered" evidence="3">
    <location>
        <begin position="278"/>
        <end position="312"/>
    </location>
</feature>
<reference evidence="5 6" key="1">
    <citation type="journal article" date="2014" name="PLoS ONE">
        <title>Genome Information of Methylobacterium oryzae, a Plant-Probiotic Methylotroph in the Phyllosphere.</title>
        <authorList>
            <person name="Kwak M.J."/>
            <person name="Jeong H."/>
            <person name="Madhaiyan M."/>
            <person name="Lee Y."/>
            <person name="Sa T.M."/>
            <person name="Oh T.K."/>
            <person name="Kim J.F."/>
        </authorList>
    </citation>
    <scope>NUCLEOTIDE SEQUENCE [LARGE SCALE GENOMIC DNA]</scope>
    <source>
        <strain evidence="5 6">CBMB20</strain>
    </source>
</reference>
<evidence type="ECO:0000313" key="5">
    <source>
        <dbReference type="EMBL" id="AIQ93068.1"/>
    </source>
</evidence>
<dbReference type="InterPro" id="IPR008258">
    <property type="entry name" value="Transglycosylase_SLT_dom_1"/>
</dbReference>
<dbReference type="STRING" id="693986.MOC_5313"/>
<dbReference type="eggNOG" id="COG0741">
    <property type="taxonomic scope" value="Bacteria"/>
</dbReference>
<dbReference type="SUPFAM" id="SSF53955">
    <property type="entry name" value="Lysozyme-like"/>
    <property type="match status" value="1"/>
</dbReference>
<name>A0A089P4U8_9HYPH</name>
<dbReference type="CDD" id="cd00254">
    <property type="entry name" value="LT-like"/>
    <property type="match status" value="1"/>
</dbReference>
<proteinExistence type="inferred from homology"/>
<dbReference type="PANTHER" id="PTHR37423">
    <property type="entry name" value="SOLUBLE LYTIC MUREIN TRANSGLYCOSYLASE-RELATED"/>
    <property type="match status" value="1"/>
</dbReference>
<dbReference type="KEGG" id="mor:MOC_5313"/>
<comment type="similarity">
    <text evidence="1">Belongs to the transglycosylase Slt family.</text>
</comment>
<evidence type="ECO:0000259" key="4">
    <source>
        <dbReference type="Pfam" id="PF01464"/>
    </source>
</evidence>
<dbReference type="EMBL" id="CP003811">
    <property type="protein sequence ID" value="AIQ93068.1"/>
    <property type="molecule type" value="Genomic_DNA"/>
</dbReference>
<feature type="compositionally biased region" description="Low complexity" evidence="3">
    <location>
        <begin position="300"/>
        <end position="311"/>
    </location>
</feature>
<gene>
    <name evidence="5" type="ORF">MOC_5313</name>
</gene>
<dbReference type="RefSeq" id="WP_043759864.1">
    <property type="nucleotide sequence ID" value="NZ_CP003811.1"/>
</dbReference>
<dbReference type="Pfam" id="PF01464">
    <property type="entry name" value="SLT"/>
    <property type="match status" value="1"/>
</dbReference>
<feature type="domain" description="Transglycosylase SLT" evidence="4">
    <location>
        <begin position="117"/>
        <end position="215"/>
    </location>
</feature>
<accession>A0A089P4U8</accession>
<organism evidence="5 6">
    <name type="scientific">Methylobacterium oryzae CBMB20</name>
    <dbReference type="NCBI Taxonomy" id="693986"/>
    <lineage>
        <taxon>Bacteria</taxon>
        <taxon>Pseudomonadati</taxon>
        <taxon>Pseudomonadota</taxon>
        <taxon>Alphaproteobacteria</taxon>
        <taxon>Hyphomicrobiales</taxon>
        <taxon>Methylobacteriaceae</taxon>
        <taxon>Methylobacterium</taxon>
    </lineage>
</organism>
<dbReference type="Proteomes" id="UP000029492">
    <property type="component" value="Chromosome"/>
</dbReference>
<dbReference type="HOGENOM" id="CLU_836282_0_0_5"/>
<comment type="similarity">
    <text evidence="2">Belongs to the virb1 family.</text>
</comment>
<dbReference type="Gene3D" id="1.10.530.10">
    <property type="match status" value="1"/>
</dbReference>
<evidence type="ECO:0000256" key="2">
    <source>
        <dbReference type="ARBA" id="ARBA00009387"/>
    </source>
</evidence>
<protein>
    <submittedName>
        <fullName evidence="5">Lytic transglycosylase catalytic</fullName>
    </submittedName>
</protein>
<dbReference type="PANTHER" id="PTHR37423:SF2">
    <property type="entry name" value="MEMBRANE-BOUND LYTIC MUREIN TRANSGLYCOSYLASE C"/>
    <property type="match status" value="1"/>
</dbReference>